<evidence type="ECO:0000313" key="10">
    <source>
        <dbReference type="EMBL" id="MCR9037358.1"/>
    </source>
</evidence>
<evidence type="ECO:0000259" key="8">
    <source>
        <dbReference type="Pfam" id="PF00924"/>
    </source>
</evidence>
<protein>
    <submittedName>
        <fullName evidence="10">Mechanosensitive ion channel family protein</fullName>
    </submittedName>
</protein>
<dbReference type="InterPro" id="IPR011014">
    <property type="entry name" value="MscS_channel_TM-2"/>
</dbReference>
<evidence type="ECO:0000259" key="9">
    <source>
        <dbReference type="Pfam" id="PF21088"/>
    </source>
</evidence>
<proteinExistence type="inferred from homology"/>
<keyword evidence="5 7" id="KW-1133">Transmembrane helix</keyword>
<evidence type="ECO:0000256" key="4">
    <source>
        <dbReference type="ARBA" id="ARBA00022692"/>
    </source>
</evidence>
<keyword evidence="4 7" id="KW-0812">Transmembrane</keyword>
<evidence type="ECO:0000256" key="7">
    <source>
        <dbReference type="SAM" id="Phobius"/>
    </source>
</evidence>
<evidence type="ECO:0000313" key="11">
    <source>
        <dbReference type="Proteomes" id="UP001204320"/>
    </source>
</evidence>
<dbReference type="Pfam" id="PF21088">
    <property type="entry name" value="MS_channel_1st"/>
    <property type="match status" value="1"/>
</dbReference>
<name>A0ABT1ZAW4_9ACTN</name>
<sequence length="287" mass="29734">MASHEPFGHLEGVMGDILADIDTSALIGKIVFLAVVIGVALLVQRVVVHGLKRALDAAGVPKASIFVNIVRAVIWVFALLAVLEPVFGVQPTAFVAALGVTSVVISFGLQDTVSNIIAGLGLMMGRVVRPGDQVTIGGFTGEVVDVTWRSTMVRDKGGKVEVIPNSVLNKTALTRETDWSVTDCPVEFYAEPGSDLDAVTREVQDLASKACSAALAPDYTTEVLFDALGPLGIHGTAHLHLVAGSNYSVQADALVRAISRAPWIARPASAAAGAAANASGATSNATN</sequence>
<dbReference type="EMBL" id="JANSKA010000009">
    <property type="protein sequence ID" value="MCR9037358.1"/>
    <property type="molecule type" value="Genomic_DNA"/>
</dbReference>
<feature type="transmembrane region" description="Helical" evidence="7">
    <location>
        <begin position="63"/>
        <end position="83"/>
    </location>
</feature>
<dbReference type="InterPro" id="IPR045275">
    <property type="entry name" value="MscS_archaea/bacteria_type"/>
</dbReference>
<reference evidence="10 11" key="1">
    <citation type="submission" date="2022-08" db="EMBL/GenBank/DDBJ databases">
        <title>Tractidigestivibacter montrealensis type strain KD21.</title>
        <authorList>
            <person name="Diop K."/>
            <person name="Richard C."/>
            <person name="Routy B."/>
        </authorList>
    </citation>
    <scope>NUCLEOTIDE SEQUENCE [LARGE SCALE GENOMIC DNA]</scope>
    <source>
        <strain evidence="10 11">KD21</strain>
    </source>
</reference>
<dbReference type="Proteomes" id="UP001204320">
    <property type="component" value="Unassembled WGS sequence"/>
</dbReference>
<keyword evidence="6 7" id="KW-0472">Membrane</keyword>
<dbReference type="Gene3D" id="1.10.287.1260">
    <property type="match status" value="1"/>
</dbReference>
<dbReference type="SUPFAM" id="SSF50182">
    <property type="entry name" value="Sm-like ribonucleoproteins"/>
    <property type="match status" value="1"/>
</dbReference>
<dbReference type="InterPro" id="IPR023408">
    <property type="entry name" value="MscS_beta-dom_sf"/>
</dbReference>
<feature type="domain" description="Mechanosensitive ion channel transmembrane helices 2/3" evidence="9">
    <location>
        <begin position="68"/>
        <end position="110"/>
    </location>
</feature>
<dbReference type="InterPro" id="IPR006685">
    <property type="entry name" value="MscS_channel_2nd"/>
</dbReference>
<accession>A0ABT1ZAW4</accession>
<gene>
    <name evidence="10" type="ORF">NVS32_10415</name>
</gene>
<dbReference type="Gene3D" id="2.30.30.60">
    <property type="match status" value="1"/>
</dbReference>
<evidence type="ECO:0000256" key="5">
    <source>
        <dbReference type="ARBA" id="ARBA00022989"/>
    </source>
</evidence>
<evidence type="ECO:0000256" key="1">
    <source>
        <dbReference type="ARBA" id="ARBA00004651"/>
    </source>
</evidence>
<evidence type="ECO:0000256" key="6">
    <source>
        <dbReference type="ARBA" id="ARBA00023136"/>
    </source>
</evidence>
<dbReference type="PANTHER" id="PTHR30221">
    <property type="entry name" value="SMALL-CONDUCTANCE MECHANOSENSITIVE CHANNEL"/>
    <property type="match status" value="1"/>
</dbReference>
<dbReference type="RefSeq" id="WP_258499753.1">
    <property type="nucleotide sequence ID" value="NZ_JANSKA010000009.1"/>
</dbReference>
<evidence type="ECO:0000256" key="2">
    <source>
        <dbReference type="ARBA" id="ARBA00008017"/>
    </source>
</evidence>
<dbReference type="InterPro" id="IPR010920">
    <property type="entry name" value="LSM_dom_sf"/>
</dbReference>
<dbReference type="PANTHER" id="PTHR30221:SF1">
    <property type="entry name" value="SMALL-CONDUCTANCE MECHANOSENSITIVE CHANNEL"/>
    <property type="match status" value="1"/>
</dbReference>
<dbReference type="Pfam" id="PF00924">
    <property type="entry name" value="MS_channel_2nd"/>
    <property type="match status" value="1"/>
</dbReference>
<evidence type="ECO:0000256" key="3">
    <source>
        <dbReference type="ARBA" id="ARBA00022475"/>
    </source>
</evidence>
<keyword evidence="11" id="KW-1185">Reference proteome</keyword>
<keyword evidence="3" id="KW-1003">Cell membrane</keyword>
<feature type="transmembrane region" description="Helical" evidence="7">
    <location>
        <begin position="24"/>
        <end position="43"/>
    </location>
</feature>
<comment type="similarity">
    <text evidence="2">Belongs to the MscS (TC 1.A.23) family.</text>
</comment>
<comment type="subcellular location">
    <subcellularLocation>
        <location evidence="1">Cell membrane</location>
        <topology evidence="1">Multi-pass membrane protein</topology>
    </subcellularLocation>
</comment>
<feature type="transmembrane region" description="Helical" evidence="7">
    <location>
        <begin position="89"/>
        <end position="109"/>
    </location>
</feature>
<dbReference type="SUPFAM" id="SSF82861">
    <property type="entry name" value="Mechanosensitive channel protein MscS (YggB), transmembrane region"/>
    <property type="match status" value="1"/>
</dbReference>
<organism evidence="10 11">
    <name type="scientific">Tractidigestivibacter montrealensis</name>
    <dbReference type="NCBI Taxonomy" id="2972466"/>
    <lineage>
        <taxon>Bacteria</taxon>
        <taxon>Bacillati</taxon>
        <taxon>Actinomycetota</taxon>
        <taxon>Coriobacteriia</taxon>
        <taxon>Coriobacteriales</taxon>
        <taxon>Atopobiaceae</taxon>
        <taxon>Tractidigestivibacter</taxon>
    </lineage>
</organism>
<comment type="caution">
    <text evidence="10">The sequence shown here is derived from an EMBL/GenBank/DDBJ whole genome shotgun (WGS) entry which is preliminary data.</text>
</comment>
<dbReference type="InterPro" id="IPR049142">
    <property type="entry name" value="MS_channel_1st"/>
</dbReference>
<feature type="domain" description="Mechanosensitive ion channel MscS" evidence="8">
    <location>
        <begin position="111"/>
        <end position="172"/>
    </location>
</feature>